<accession>A0A2L0F0E0</accession>
<dbReference type="EMBL" id="CP012673">
    <property type="protein sequence ID" value="AUX44939.1"/>
    <property type="molecule type" value="Genomic_DNA"/>
</dbReference>
<gene>
    <name evidence="1" type="ORF">SOCE26_064090</name>
</gene>
<evidence type="ECO:0000313" key="2">
    <source>
        <dbReference type="Proteomes" id="UP000238348"/>
    </source>
</evidence>
<sequence>MLSNTAQGEFQLDNLEHLKALALILLHAYRQADAAGAFTSGAKLSAALDKESAEVEPRLQKVCEHFLGDNPELGPVLRPPG</sequence>
<dbReference type="AlphaFoldDB" id="A0A2L0F0E0"/>
<name>A0A2L0F0E0_SORCE</name>
<dbReference type="RefSeq" id="WP_104983392.1">
    <property type="nucleotide sequence ID" value="NZ_CP012673.1"/>
</dbReference>
<dbReference type="Proteomes" id="UP000238348">
    <property type="component" value="Chromosome"/>
</dbReference>
<reference evidence="1 2" key="1">
    <citation type="submission" date="2015-09" db="EMBL/GenBank/DDBJ databases">
        <title>Sorangium comparison.</title>
        <authorList>
            <person name="Zaburannyi N."/>
            <person name="Bunk B."/>
            <person name="Overmann J."/>
            <person name="Mueller R."/>
        </authorList>
    </citation>
    <scope>NUCLEOTIDE SEQUENCE [LARGE SCALE GENOMIC DNA]</scope>
    <source>
        <strain evidence="1 2">So ce26</strain>
    </source>
</reference>
<evidence type="ECO:0000313" key="1">
    <source>
        <dbReference type="EMBL" id="AUX44939.1"/>
    </source>
</evidence>
<protein>
    <submittedName>
        <fullName evidence="1">Uncharacterized protein</fullName>
    </submittedName>
</protein>
<proteinExistence type="predicted"/>
<organism evidence="1 2">
    <name type="scientific">Sorangium cellulosum</name>
    <name type="common">Polyangium cellulosum</name>
    <dbReference type="NCBI Taxonomy" id="56"/>
    <lineage>
        <taxon>Bacteria</taxon>
        <taxon>Pseudomonadati</taxon>
        <taxon>Myxococcota</taxon>
        <taxon>Polyangia</taxon>
        <taxon>Polyangiales</taxon>
        <taxon>Polyangiaceae</taxon>
        <taxon>Sorangium</taxon>
    </lineage>
</organism>